<protein>
    <submittedName>
        <fullName evidence="10">ABC transporter permease</fullName>
    </submittedName>
</protein>
<keyword evidence="11" id="KW-1185">Reference proteome</keyword>
<evidence type="ECO:0000256" key="7">
    <source>
        <dbReference type="SAM" id="Phobius"/>
    </source>
</evidence>
<accession>A0A0W1AGZ5</accession>
<feature type="transmembrane region" description="Helical" evidence="7">
    <location>
        <begin position="21"/>
        <end position="41"/>
    </location>
</feature>
<dbReference type="PATRIC" id="fig|66969.6.peg.1222"/>
<proteinExistence type="inferred from homology"/>
<dbReference type="GO" id="GO:0022857">
    <property type="term" value="F:transmembrane transporter activity"/>
    <property type="evidence" value="ECO:0007669"/>
    <property type="project" value="TreeGrafter"/>
</dbReference>
<evidence type="ECO:0000256" key="5">
    <source>
        <dbReference type="ARBA" id="ARBA00023136"/>
    </source>
</evidence>
<dbReference type="GO" id="GO:0005886">
    <property type="term" value="C:plasma membrane"/>
    <property type="evidence" value="ECO:0007669"/>
    <property type="project" value="UniProtKB-SubCell"/>
</dbReference>
<evidence type="ECO:0000259" key="9">
    <source>
        <dbReference type="Pfam" id="PF12704"/>
    </source>
</evidence>
<evidence type="ECO:0000256" key="6">
    <source>
        <dbReference type="ARBA" id="ARBA00038076"/>
    </source>
</evidence>
<dbReference type="Pfam" id="PF02687">
    <property type="entry name" value="FtsX"/>
    <property type="match status" value="1"/>
</dbReference>
<gene>
    <name evidence="10" type="ORF">Lwal_1116</name>
</gene>
<keyword evidence="2" id="KW-1003">Cell membrane</keyword>
<sequence>MLWHVLLLEIIISLNNYRLRSLLNILGISIGICSVFLTLNISNYINHTLEKELSPISRMLIITPQTTRVNGVNTTSRYTSLLTEEDGDKISQLNGVNHTAPLIVEKTHAISSFSNIDTIVMGSSPDYFPVMNLNIIYGVSFSLDDIKNHRKIAVIGSTIRQKLFPQADPLSQFVKLNNVPYRIIGVIETQGQSVDGKDRDNVIVIPISTARENFFNNYQANNAVDYIILSVKNPAEINSISTKIVDLLTNNHRIKDKNKLDFKVLDRVKEVNSLRFIFATIGGALMLIGIVSLVISGIGISTLMLMSVSERKSEIGLRKAIGATDESILIQILLETAFLALIGGVFGSILGVIAVYIFSTYIAISFINSYFYLLPCCLVSLFIGLISGVFPAYRTTKIQPVTALNERH</sequence>
<feature type="domain" description="MacB-like periplasmic core" evidence="9">
    <location>
        <begin position="21"/>
        <end position="245"/>
    </location>
</feature>
<evidence type="ECO:0000313" key="11">
    <source>
        <dbReference type="Proteomes" id="UP000054729"/>
    </source>
</evidence>
<name>A0A0W1AGZ5_9GAMM</name>
<dbReference type="EMBL" id="LNZB01000031">
    <property type="protein sequence ID" value="KTD80419.1"/>
    <property type="molecule type" value="Genomic_DNA"/>
</dbReference>
<feature type="transmembrane region" description="Helical" evidence="7">
    <location>
        <begin position="328"/>
        <end position="358"/>
    </location>
</feature>
<dbReference type="PANTHER" id="PTHR30572">
    <property type="entry name" value="MEMBRANE COMPONENT OF TRANSPORTER-RELATED"/>
    <property type="match status" value="1"/>
</dbReference>
<keyword evidence="4 7" id="KW-1133">Transmembrane helix</keyword>
<dbReference type="Pfam" id="PF12704">
    <property type="entry name" value="MacB_PCD"/>
    <property type="match status" value="1"/>
</dbReference>
<dbReference type="AlphaFoldDB" id="A0A0W1AGZ5"/>
<comment type="subcellular location">
    <subcellularLocation>
        <location evidence="1">Cell membrane</location>
        <topology evidence="1">Multi-pass membrane protein</topology>
    </subcellularLocation>
</comment>
<dbReference type="STRING" id="66969.Lwal_1116"/>
<keyword evidence="3 7" id="KW-0812">Transmembrane</keyword>
<evidence type="ECO:0000313" key="10">
    <source>
        <dbReference type="EMBL" id="KTD80419.1"/>
    </source>
</evidence>
<feature type="transmembrane region" description="Helical" evidence="7">
    <location>
        <begin position="370"/>
        <end position="390"/>
    </location>
</feature>
<comment type="similarity">
    <text evidence="6">Belongs to the ABC-4 integral membrane protein family.</text>
</comment>
<feature type="transmembrane region" description="Helical" evidence="7">
    <location>
        <begin position="276"/>
        <end position="307"/>
    </location>
</feature>
<dbReference type="InterPro" id="IPR003838">
    <property type="entry name" value="ABC3_permease_C"/>
</dbReference>
<dbReference type="PANTHER" id="PTHR30572:SF4">
    <property type="entry name" value="ABC TRANSPORTER PERMEASE YTRF"/>
    <property type="match status" value="1"/>
</dbReference>
<dbReference type="Proteomes" id="UP000054729">
    <property type="component" value="Unassembled WGS sequence"/>
</dbReference>
<dbReference type="InterPro" id="IPR025857">
    <property type="entry name" value="MacB_PCD"/>
</dbReference>
<evidence type="ECO:0000256" key="1">
    <source>
        <dbReference type="ARBA" id="ARBA00004651"/>
    </source>
</evidence>
<feature type="domain" description="ABC3 transporter permease C-terminal" evidence="8">
    <location>
        <begin position="287"/>
        <end position="400"/>
    </location>
</feature>
<evidence type="ECO:0000256" key="3">
    <source>
        <dbReference type="ARBA" id="ARBA00022692"/>
    </source>
</evidence>
<evidence type="ECO:0000256" key="4">
    <source>
        <dbReference type="ARBA" id="ARBA00022989"/>
    </source>
</evidence>
<organism evidence="10 11">
    <name type="scientific">Legionella waltersii</name>
    <dbReference type="NCBI Taxonomy" id="66969"/>
    <lineage>
        <taxon>Bacteria</taxon>
        <taxon>Pseudomonadati</taxon>
        <taxon>Pseudomonadota</taxon>
        <taxon>Gammaproteobacteria</taxon>
        <taxon>Legionellales</taxon>
        <taxon>Legionellaceae</taxon>
        <taxon>Legionella</taxon>
    </lineage>
</organism>
<dbReference type="InterPro" id="IPR050250">
    <property type="entry name" value="Macrolide_Exporter_MacB"/>
</dbReference>
<keyword evidence="5 7" id="KW-0472">Membrane</keyword>
<dbReference type="RefSeq" id="WP_019234660.1">
    <property type="nucleotide sequence ID" value="NZ_CAAAIQ010000008.1"/>
</dbReference>
<reference evidence="10 11" key="1">
    <citation type="submission" date="2015-11" db="EMBL/GenBank/DDBJ databases">
        <title>Genomic analysis of 38 Legionella species identifies large and diverse effector repertoires.</title>
        <authorList>
            <person name="Burstein D."/>
            <person name="Amaro F."/>
            <person name="Zusman T."/>
            <person name="Lifshitz Z."/>
            <person name="Cohen O."/>
            <person name="Gilbert J.A."/>
            <person name="Pupko T."/>
            <person name="Shuman H.A."/>
            <person name="Segal G."/>
        </authorList>
    </citation>
    <scope>NUCLEOTIDE SEQUENCE [LARGE SCALE GENOMIC DNA]</scope>
    <source>
        <strain evidence="10 11">ATCC 51914</strain>
    </source>
</reference>
<evidence type="ECO:0000256" key="2">
    <source>
        <dbReference type="ARBA" id="ARBA00022475"/>
    </source>
</evidence>
<evidence type="ECO:0000259" key="8">
    <source>
        <dbReference type="Pfam" id="PF02687"/>
    </source>
</evidence>
<comment type="caution">
    <text evidence="10">The sequence shown here is derived from an EMBL/GenBank/DDBJ whole genome shotgun (WGS) entry which is preliminary data.</text>
</comment>